<accession>A0A4Q2UMN7</accession>
<dbReference type="AlphaFoldDB" id="A0A4Q2UMN7"/>
<reference evidence="2 3" key="1">
    <citation type="submission" date="2019-01" db="EMBL/GenBank/DDBJ databases">
        <title>Spirosoma flava sp. nov., a propanil-degrading bacterium isolated from herbicide-contaminated soil.</title>
        <authorList>
            <person name="Zhang L."/>
            <person name="Jiang J.-D."/>
        </authorList>
    </citation>
    <scope>NUCLEOTIDE SEQUENCE [LARGE SCALE GENOMIC DNA]</scope>
    <source>
        <strain evidence="2 3">TY50</strain>
    </source>
</reference>
<gene>
    <name evidence="2" type="ORF">EQG79_00445</name>
</gene>
<evidence type="ECO:0000313" key="2">
    <source>
        <dbReference type="EMBL" id="RYC70654.1"/>
    </source>
</evidence>
<evidence type="ECO:0000256" key="1">
    <source>
        <dbReference type="SAM" id="MobiDB-lite"/>
    </source>
</evidence>
<feature type="region of interest" description="Disordered" evidence="1">
    <location>
        <begin position="56"/>
        <end position="80"/>
    </location>
</feature>
<dbReference type="Proteomes" id="UP000290407">
    <property type="component" value="Unassembled WGS sequence"/>
</dbReference>
<name>A0A4Q2UMN7_9BACT</name>
<keyword evidence="3" id="KW-1185">Reference proteome</keyword>
<organism evidence="2 3">
    <name type="scientific">Spirosoma sordidisoli</name>
    <dbReference type="NCBI Taxonomy" id="2502893"/>
    <lineage>
        <taxon>Bacteria</taxon>
        <taxon>Pseudomonadati</taxon>
        <taxon>Bacteroidota</taxon>
        <taxon>Cytophagia</taxon>
        <taxon>Cytophagales</taxon>
        <taxon>Cytophagaceae</taxon>
        <taxon>Spirosoma</taxon>
    </lineage>
</organism>
<feature type="compositionally biased region" description="Low complexity" evidence="1">
    <location>
        <begin position="58"/>
        <end position="67"/>
    </location>
</feature>
<dbReference type="EMBL" id="SBLB01000001">
    <property type="protein sequence ID" value="RYC70654.1"/>
    <property type="molecule type" value="Genomic_DNA"/>
</dbReference>
<comment type="caution">
    <text evidence="2">The sequence shown here is derived from an EMBL/GenBank/DDBJ whole genome shotgun (WGS) entry which is preliminary data.</text>
</comment>
<dbReference type="RefSeq" id="WP_129598760.1">
    <property type="nucleotide sequence ID" value="NZ_SBLB01000001.1"/>
</dbReference>
<evidence type="ECO:0000313" key="3">
    <source>
        <dbReference type="Proteomes" id="UP000290407"/>
    </source>
</evidence>
<sequence>MTLEQRLSAAFRRIAQEIIARTGKLSDLATTNKTNLVAAINEVKQSIANAVGINDNASSSSSTYSSSKIEQYRNRSTHTGTQSASTIIDFADAVANQIQAQKGAINGVASLDSTGKVPSAQLPSFVDEVIERNSLAEFPATGSNSKIYVALDTNKAWRWGGSSYTEISPSPGSSDAVPQGVVNLYTTALEKATWNAKYGSTEIGNPDTDFVAIINTELAA</sequence>
<protein>
    <submittedName>
        <fullName evidence="2">Uncharacterized protein</fullName>
    </submittedName>
</protein>
<proteinExistence type="predicted"/>